<dbReference type="Proteomes" id="UP000694541">
    <property type="component" value="Unplaced"/>
</dbReference>
<dbReference type="Ensembl" id="ENSANIT00000007559.1">
    <property type="protein sequence ID" value="ENSANIP00000007311.1"/>
    <property type="gene ID" value="ENSANIG00000004978.1"/>
</dbReference>
<name>A0A8B9MGI2_9AVES</name>
<reference evidence="1" key="1">
    <citation type="submission" date="2025-08" db="UniProtKB">
        <authorList>
            <consortium name="Ensembl"/>
        </authorList>
    </citation>
    <scope>IDENTIFICATION</scope>
</reference>
<proteinExistence type="predicted"/>
<sequence>MQLARGGGGSPWEERGGSLIAYEFCRVCRKHLQEIPSSSSNVSAGFTWDWDASRTSEFLSSVGVSVLKKDKLGNENTPQDLLVSPPCPPQKRLKVKEKDFVIARRSRLLQEADSGTVTRVQVSITLQRWRVGIASL</sequence>
<reference evidence="1" key="2">
    <citation type="submission" date="2025-09" db="UniProtKB">
        <authorList>
            <consortium name="Ensembl"/>
        </authorList>
    </citation>
    <scope>IDENTIFICATION</scope>
</reference>
<evidence type="ECO:0000313" key="2">
    <source>
        <dbReference type="Proteomes" id="UP000694541"/>
    </source>
</evidence>
<dbReference type="AlphaFoldDB" id="A0A8B9MGI2"/>
<keyword evidence="2" id="KW-1185">Reference proteome</keyword>
<accession>A0A8B9MGI2</accession>
<evidence type="ECO:0000313" key="1">
    <source>
        <dbReference type="Ensembl" id="ENSANIP00000007311.1"/>
    </source>
</evidence>
<organism evidence="1 2">
    <name type="scientific">Accipiter nisus</name>
    <name type="common">Eurasian sparrowhawk</name>
    <dbReference type="NCBI Taxonomy" id="211598"/>
    <lineage>
        <taxon>Eukaryota</taxon>
        <taxon>Metazoa</taxon>
        <taxon>Chordata</taxon>
        <taxon>Craniata</taxon>
        <taxon>Vertebrata</taxon>
        <taxon>Euteleostomi</taxon>
        <taxon>Archelosauria</taxon>
        <taxon>Archosauria</taxon>
        <taxon>Dinosauria</taxon>
        <taxon>Saurischia</taxon>
        <taxon>Theropoda</taxon>
        <taxon>Coelurosauria</taxon>
        <taxon>Aves</taxon>
        <taxon>Neognathae</taxon>
        <taxon>Neoaves</taxon>
        <taxon>Telluraves</taxon>
        <taxon>Accipitrimorphae</taxon>
        <taxon>Accipitriformes</taxon>
        <taxon>Accipitridae</taxon>
        <taxon>Accipitrinae</taxon>
        <taxon>Accipiter</taxon>
    </lineage>
</organism>
<protein>
    <submittedName>
        <fullName evidence="1">Uncharacterized protein</fullName>
    </submittedName>
</protein>